<gene>
    <name evidence="2" type="ORF">V1477_017064</name>
</gene>
<dbReference type="AlphaFoldDB" id="A0ABD2B586"/>
<reference evidence="2 3" key="1">
    <citation type="journal article" date="2024" name="Ann. Entomol. Soc. Am.">
        <title>Genomic analyses of the southern and eastern yellowjacket wasps (Hymenoptera: Vespidae) reveal evolutionary signatures of social life.</title>
        <authorList>
            <person name="Catto M.A."/>
            <person name="Caine P.B."/>
            <person name="Orr S.E."/>
            <person name="Hunt B.G."/>
            <person name="Goodisman M.A.D."/>
        </authorList>
    </citation>
    <scope>NUCLEOTIDE SEQUENCE [LARGE SCALE GENOMIC DNA]</scope>
    <source>
        <strain evidence="2">232</strain>
        <tissue evidence="2">Head and thorax</tissue>
    </source>
</reference>
<sequence length="422" mass="47774">MMREEVARRNVPLPGKLLSPVNCSNFWRSENFSWKPRDNPDATQTQPRRNPDATQTHPRRNPDATQTQPRRNPDATQTQPSRNPDAKSFVLGSHDARRGGTPKRATSSYCLLLIVRISGEARIFPGNPDATQTQPRRNPDASQTQPRHNPDATQTQPRRNPDAKSFVLGSHDARRGGSPKRATSRRNPDATQTKPRRNPDATQTQPSRNPDAKSFVLGSHDARRGGTPKRATSRENFSWKRRFVLGSHVVRRGGTPKRATSSENFSWKRRFVLGSHDVRRGGTPETCHFQVSYCLLLEIQCFGTRYRSIRGMLYTPMLVIINYWFSEEYFLGIGISVLYTKVVLPISLHAYETTNEINVIYFVRSSAFVYKVARRNLPAPCKLLCPLKSSNFWQSANVSRKLSFVLGSHVARRGGTQNFASF</sequence>
<feature type="region of interest" description="Disordered" evidence="1">
    <location>
        <begin position="30"/>
        <end position="104"/>
    </location>
</feature>
<name>A0ABD2B586_VESMC</name>
<feature type="region of interest" description="Disordered" evidence="1">
    <location>
        <begin position="124"/>
        <end position="233"/>
    </location>
</feature>
<keyword evidence="3" id="KW-1185">Reference proteome</keyword>
<proteinExistence type="predicted"/>
<evidence type="ECO:0000313" key="2">
    <source>
        <dbReference type="EMBL" id="KAL2727788.1"/>
    </source>
</evidence>
<accession>A0ABD2B586</accession>
<protein>
    <submittedName>
        <fullName evidence="2">Serine/threonine-protein kinase samkC</fullName>
    </submittedName>
</protein>
<dbReference type="EMBL" id="JAYRBN010000100">
    <property type="protein sequence ID" value="KAL2727788.1"/>
    <property type="molecule type" value="Genomic_DNA"/>
</dbReference>
<comment type="caution">
    <text evidence="2">The sequence shown here is derived from an EMBL/GenBank/DDBJ whole genome shotgun (WGS) entry which is preliminary data.</text>
</comment>
<evidence type="ECO:0000313" key="3">
    <source>
        <dbReference type="Proteomes" id="UP001607303"/>
    </source>
</evidence>
<dbReference type="GO" id="GO:0016301">
    <property type="term" value="F:kinase activity"/>
    <property type="evidence" value="ECO:0007669"/>
    <property type="project" value="UniProtKB-KW"/>
</dbReference>
<feature type="compositionally biased region" description="Polar residues" evidence="1">
    <location>
        <begin position="129"/>
        <end position="158"/>
    </location>
</feature>
<feature type="region of interest" description="Disordered" evidence="1">
    <location>
        <begin position="1"/>
        <end position="20"/>
    </location>
</feature>
<keyword evidence="2" id="KW-0808">Transferase</keyword>
<feature type="compositionally biased region" description="Polar residues" evidence="1">
    <location>
        <begin position="63"/>
        <end position="82"/>
    </location>
</feature>
<dbReference type="Proteomes" id="UP001607303">
    <property type="component" value="Unassembled WGS sequence"/>
</dbReference>
<keyword evidence="2" id="KW-0418">Kinase</keyword>
<organism evidence="2 3">
    <name type="scientific">Vespula maculifrons</name>
    <name type="common">Eastern yellow jacket</name>
    <name type="synonym">Wasp</name>
    <dbReference type="NCBI Taxonomy" id="7453"/>
    <lineage>
        <taxon>Eukaryota</taxon>
        <taxon>Metazoa</taxon>
        <taxon>Ecdysozoa</taxon>
        <taxon>Arthropoda</taxon>
        <taxon>Hexapoda</taxon>
        <taxon>Insecta</taxon>
        <taxon>Pterygota</taxon>
        <taxon>Neoptera</taxon>
        <taxon>Endopterygota</taxon>
        <taxon>Hymenoptera</taxon>
        <taxon>Apocrita</taxon>
        <taxon>Aculeata</taxon>
        <taxon>Vespoidea</taxon>
        <taxon>Vespidae</taxon>
        <taxon>Vespinae</taxon>
        <taxon>Vespula</taxon>
    </lineage>
</organism>
<feature type="compositionally biased region" description="Polar residues" evidence="1">
    <location>
        <begin position="41"/>
        <end position="56"/>
    </location>
</feature>
<evidence type="ECO:0000256" key="1">
    <source>
        <dbReference type="SAM" id="MobiDB-lite"/>
    </source>
</evidence>